<dbReference type="InterPro" id="IPR046342">
    <property type="entry name" value="CBS_dom_sf"/>
</dbReference>
<organism evidence="4 5">
    <name type="scientific">Acetobacter garciniae</name>
    <dbReference type="NCBI Taxonomy" id="2817435"/>
    <lineage>
        <taxon>Bacteria</taxon>
        <taxon>Pseudomonadati</taxon>
        <taxon>Pseudomonadota</taxon>
        <taxon>Alphaproteobacteria</taxon>
        <taxon>Acetobacterales</taxon>
        <taxon>Acetobacteraceae</taxon>
        <taxon>Acetobacter</taxon>
    </lineage>
</organism>
<protein>
    <submittedName>
        <fullName evidence="4">CBS domain-containing protein</fullName>
    </submittedName>
</protein>
<dbReference type="CDD" id="cd04623">
    <property type="entry name" value="CBS_pair_bac_euk"/>
    <property type="match status" value="1"/>
</dbReference>
<dbReference type="EMBL" id="JAFVMH010000005">
    <property type="protein sequence ID" value="MBO1325730.1"/>
    <property type="molecule type" value="Genomic_DNA"/>
</dbReference>
<dbReference type="SUPFAM" id="SSF54631">
    <property type="entry name" value="CBS-domain pair"/>
    <property type="match status" value="1"/>
</dbReference>
<dbReference type="RefSeq" id="WP_207846376.1">
    <property type="nucleotide sequence ID" value="NZ_JAFVMH010000005.1"/>
</dbReference>
<keyword evidence="1 2" id="KW-0129">CBS domain</keyword>
<feature type="domain" description="CBS" evidence="3">
    <location>
        <begin position="78"/>
        <end position="134"/>
    </location>
</feature>
<dbReference type="Gene3D" id="3.10.580.10">
    <property type="entry name" value="CBS-domain"/>
    <property type="match status" value="1"/>
</dbReference>
<evidence type="ECO:0000313" key="5">
    <source>
        <dbReference type="Proteomes" id="UP000664073"/>
    </source>
</evidence>
<dbReference type="InterPro" id="IPR000644">
    <property type="entry name" value="CBS_dom"/>
</dbReference>
<evidence type="ECO:0000256" key="2">
    <source>
        <dbReference type="PROSITE-ProRule" id="PRU00703"/>
    </source>
</evidence>
<evidence type="ECO:0000313" key="4">
    <source>
        <dbReference type="EMBL" id="MBO1325730.1"/>
    </source>
</evidence>
<accession>A0A939HJT2</accession>
<dbReference type="SMART" id="SM00116">
    <property type="entry name" value="CBS"/>
    <property type="match status" value="2"/>
</dbReference>
<gene>
    <name evidence="4" type="ORF">J2D77_11245</name>
</gene>
<evidence type="ECO:0000256" key="1">
    <source>
        <dbReference type="ARBA" id="ARBA00023122"/>
    </source>
</evidence>
<evidence type="ECO:0000259" key="3">
    <source>
        <dbReference type="PROSITE" id="PS51371"/>
    </source>
</evidence>
<feature type="domain" description="CBS" evidence="3">
    <location>
        <begin position="10"/>
        <end position="69"/>
    </location>
</feature>
<dbReference type="Proteomes" id="UP000664073">
    <property type="component" value="Unassembled WGS sequence"/>
</dbReference>
<dbReference type="InterPro" id="IPR044725">
    <property type="entry name" value="CBSX3_CBS_dom"/>
</dbReference>
<keyword evidence="5" id="KW-1185">Reference proteome</keyword>
<dbReference type="InterPro" id="IPR051257">
    <property type="entry name" value="Diverse_CBS-Domain"/>
</dbReference>
<dbReference type="PROSITE" id="PS51371">
    <property type="entry name" value="CBS"/>
    <property type="match status" value="2"/>
</dbReference>
<dbReference type="Pfam" id="PF00571">
    <property type="entry name" value="CBS"/>
    <property type="match status" value="2"/>
</dbReference>
<sequence length="173" mass="18416">MSSRVFHILAQKGRMVITVREDDLVTTLADILVHNNIGGAPVVDAQGKLVGLVSEKTIVRAVSEHGAGLSTLFVKDIMSTDVPTATPDDSLYDVACRMTTFRARHMPVLEDGKLVGLVSIGDVVKLRAATAEEEARELQAYVTGNGHAAVLPHEDVPSIQCESGSAPLQNFGV</sequence>
<reference evidence="4" key="1">
    <citation type="submission" date="2021-03" db="EMBL/GenBank/DDBJ databases">
        <title>The complete genome sequence of Acetobacter sp. TBRC 12339.</title>
        <authorList>
            <person name="Charoenyingcharoen P."/>
            <person name="Yukphan P."/>
        </authorList>
    </citation>
    <scope>NUCLEOTIDE SEQUENCE</scope>
    <source>
        <strain evidence="4">TBRC 12339</strain>
    </source>
</reference>
<proteinExistence type="predicted"/>
<dbReference type="PANTHER" id="PTHR43080">
    <property type="entry name" value="CBS DOMAIN-CONTAINING PROTEIN CBSX3, MITOCHONDRIAL"/>
    <property type="match status" value="1"/>
</dbReference>
<comment type="caution">
    <text evidence="4">The sequence shown here is derived from an EMBL/GenBank/DDBJ whole genome shotgun (WGS) entry which is preliminary data.</text>
</comment>
<dbReference type="PANTHER" id="PTHR43080:SF2">
    <property type="entry name" value="CBS DOMAIN-CONTAINING PROTEIN"/>
    <property type="match status" value="1"/>
</dbReference>
<dbReference type="AlphaFoldDB" id="A0A939HJT2"/>
<name>A0A939HJT2_9PROT</name>